<dbReference type="CDD" id="cd00403">
    <property type="entry name" value="Ribosomal_L1"/>
    <property type="match status" value="1"/>
</dbReference>
<keyword evidence="5" id="KW-0687">Ribonucleoprotein</keyword>
<dbReference type="PANTHER" id="PTHR36427:SF3">
    <property type="entry name" value="LARGE RIBOSOMAL SUBUNIT PROTEIN UL1M"/>
    <property type="match status" value="1"/>
</dbReference>
<dbReference type="Gene3D" id="3.40.50.790">
    <property type="match status" value="1"/>
</dbReference>
<proteinExistence type="inferred from homology"/>
<accession>A0A381YQW0</accession>
<dbReference type="InterPro" id="IPR005878">
    <property type="entry name" value="Ribosom_uL1_bac-type"/>
</dbReference>
<dbReference type="InterPro" id="IPR023673">
    <property type="entry name" value="Ribosomal_uL1_CS"/>
</dbReference>
<dbReference type="Gene3D" id="3.30.190.20">
    <property type="match status" value="1"/>
</dbReference>
<name>A0A381YQW0_9ZZZZ</name>
<dbReference type="Pfam" id="PF00687">
    <property type="entry name" value="Ribosomal_L1"/>
    <property type="match status" value="1"/>
</dbReference>
<dbReference type="GO" id="GO:0015934">
    <property type="term" value="C:large ribosomal subunit"/>
    <property type="evidence" value="ECO:0007669"/>
    <property type="project" value="InterPro"/>
</dbReference>
<dbReference type="SUPFAM" id="SSF56808">
    <property type="entry name" value="Ribosomal protein L1"/>
    <property type="match status" value="1"/>
</dbReference>
<evidence type="ECO:0000256" key="1">
    <source>
        <dbReference type="ARBA" id="ARBA00010531"/>
    </source>
</evidence>
<dbReference type="PANTHER" id="PTHR36427">
    <property type="entry name" value="54S RIBOSOMAL PROTEIN L1, MITOCHONDRIAL"/>
    <property type="match status" value="1"/>
</dbReference>
<evidence type="ECO:0000256" key="2">
    <source>
        <dbReference type="ARBA" id="ARBA00022730"/>
    </source>
</evidence>
<dbReference type="FunFam" id="3.40.50.790:FF:000001">
    <property type="entry name" value="50S ribosomal protein L1"/>
    <property type="match status" value="1"/>
</dbReference>
<dbReference type="GO" id="GO:0019843">
    <property type="term" value="F:rRNA binding"/>
    <property type="evidence" value="ECO:0007669"/>
    <property type="project" value="UniProtKB-KW"/>
</dbReference>
<sequence>MKLTKNKNSIAEKLDRRKEYSLEEAVSLVKELKYGQFDESVDIAINMGVDPRHSDQNIRVTTSLPNGTGREVIVLVLARGPKEKEAKEAGADFIGNDDYIEKMKNGWTEIDKVVATPDMMPALGKLGKVLGPKGLMPNPKSGTVTMDIGKAVKELKTGRVELRVEKNGIIHASCGKTSFNEKDLIENIRIIYNTIMKARPASAKGQYLKKFTLSSTMGPGIKVDQTSIK</sequence>
<comment type="similarity">
    <text evidence="1">Belongs to the universal ribosomal protein uL1 family.</text>
</comment>
<organism evidence="6">
    <name type="scientific">marine metagenome</name>
    <dbReference type="NCBI Taxonomy" id="408172"/>
    <lineage>
        <taxon>unclassified sequences</taxon>
        <taxon>metagenomes</taxon>
        <taxon>ecological metagenomes</taxon>
    </lineage>
</organism>
<dbReference type="AlphaFoldDB" id="A0A381YQW0"/>
<dbReference type="InterPro" id="IPR016095">
    <property type="entry name" value="Ribosomal_uL1_3-a/b-sand"/>
</dbReference>
<dbReference type="PROSITE" id="PS01199">
    <property type="entry name" value="RIBOSOMAL_L1"/>
    <property type="match status" value="1"/>
</dbReference>
<gene>
    <name evidence="6" type="ORF">METZ01_LOCUS131751</name>
</gene>
<dbReference type="NCBIfam" id="TIGR01169">
    <property type="entry name" value="rplA_bact"/>
    <property type="match status" value="1"/>
</dbReference>
<dbReference type="InterPro" id="IPR002143">
    <property type="entry name" value="Ribosomal_uL1"/>
</dbReference>
<dbReference type="GO" id="GO:0003735">
    <property type="term" value="F:structural constituent of ribosome"/>
    <property type="evidence" value="ECO:0007669"/>
    <property type="project" value="InterPro"/>
</dbReference>
<reference evidence="6" key="1">
    <citation type="submission" date="2018-05" db="EMBL/GenBank/DDBJ databases">
        <authorList>
            <person name="Lanie J.A."/>
            <person name="Ng W.-L."/>
            <person name="Kazmierczak K.M."/>
            <person name="Andrzejewski T.M."/>
            <person name="Davidsen T.M."/>
            <person name="Wayne K.J."/>
            <person name="Tettelin H."/>
            <person name="Glass J.I."/>
            <person name="Rusch D."/>
            <person name="Podicherti R."/>
            <person name="Tsui H.-C.T."/>
            <person name="Winkler M.E."/>
        </authorList>
    </citation>
    <scope>NUCLEOTIDE SEQUENCE</scope>
</reference>
<dbReference type="InterPro" id="IPR023674">
    <property type="entry name" value="Ribosomal_uL1-like"/>
</dbReference>
<keyword evidence="3" id="KW-0694">RNA-binding</keyword>
<dbReference type="EMBL" id="UINC01018723">
    <property type="protein sequence ID" value="SVA78897.1"/>
    <property type="molecule type" value="Genomic_DNA"/>
</dbReference>
<evidence type="ECO:0008006" key="7">
    <source>
        <dbReference type="Google" id="ProtNLM"/>
    </source>
</evidence>
<evidence type="ECO:0000256" key="5">
    <source>
        <dbReference type="ARBA" id="ARBA00023274"/>
    </source>
</evidence>
<dbReference type="GO" id="GO:0006412">
    <property type="term" value="P:translation"/>
    <property type="evidence" value="ECO:0007669"/>
    <property type="project" value="InterPro"/>
</dbReference>
<keyword evidence="2" id="KW-0699">rRNA-binding</keyword>
<dbReference type="HAMAP" id="MF_01318_B">
    <property type="entry name" value="Ribosomal_uL1_B"/>
    <property type="match status" value="1"/>
</dbReference>
<evidence type="ECO:0000313" key="6">
    <source>
        <dbReference type="EMBL" id="SVA78897.1"/>
    </source>
</evidence>
<protein>
    <recommendedName>
        <fullName evidence="7">50S ribosomal protein L1</fullName>
    </recommendedName>
</protein>
<evidence type="ECO:0000256" key="4">
    <source>
        <dbReference type="ARBA" id="ARBA00022980"/>
    </source>
</evidence>
<dbReference type="PIRSF" id="PIRSF002155">
    <property type="entry name" value="Ribosomal_L1"/>
    <property type="match status" value="1"/>
</dbReference>
<evidence type="ECO:0000256" key="3">
    <source>
        <dbReference type="ARBA" id="ARBA00022884"/>
    </source>
</evidence>
<keyword evidence="4" id="KW-0689">Ribosomal protein</keyword>
<dbReference type="InterPro" id="IPR028364">
    <property type="entry name" value="Ribosomal_uL1/biogenesis"/>
</dbReference>